<dbReference type="SMART" id="SM00260">
    <property type="entry name" value="CheW"/>
    <property type="match status" value="1"/>
</dbReference>
<feature type="domain" description="CheW-like" evidence="4">
    <location>
        <begin position="26"/>
        <end position="170"/>
    </location>
</feature>
<dbReference type="Gene3D" id="2.30.30.40">
    <property type="entry name" value="SH3 Domains"/>
    <property type="match status" value="1"/>
</dbReference>
<reference evidence="5 6" key="1">
    <citation type="submission" date="2024-06" db="EMBL/GenBank/DDBJ databases">
        <authorList>
            <person name="Li F."/>
        </authorList>
    </citation>
    <scope>NUCLEOTIDE SEQUENCE [LARGE SCALE GENOMIC DNA]</scope>
    <source>
        <strain evidence="5 6">GXAS 311</strain>
    </source>
</reference>
<dbReference type="PANTHER" id="PTHR22617">
    <property type="entry name" value="CHEMOTAXIS SENSOR HISTIDINE KINASE-RELATED"/>
    <property type="match status" value="1"/>
</dbReference>
<dbReference type="Pfam" id="PF01584">
    <property type="entry name" value="CheW"/>
    <property type="match status" value="1"/>
</dbReference>
<evidence type="ECO:0000256" key="1">
    <source>
        <dbReference type="ARBA" id="ARBA00004496"/>
    </source>
</evidence>
<organism evidence="5 6">
    <name type="scientific">Aliikangiella maris</name>
    <dbReference type="NCBI Taxonomy" id="3162458"/>
    <lineage>
        <taxon>Bacteria</taxon>
        <taxon>Pseudomonadati</taxon>
        <taxon>Pseudomonadota</taxon>
        <taxon>Gammaproteobacteria</taxon>
        <taxon>Oceanospirillales</taxon>
        <taxon>Pleioneaceae</taxon>
        <taxon>Aliikangiella</taxon>
    </lineage>
</organism>
<dbReference type="RefSeq" id="WP_353895636.1">
    <property type="nucleotide sequence ID" value="NZ_JBEVCJ010000007.1"/>
</dbReference>
<dbReference type="PANTHER" id="PTHR22617:SF45">
    <property type="entry name" value="CHEMOTAXIS PROTEIN CHEW"/>
    <property type="match status" value="1"/>
</dbReference>
<proteinExistence type="predicted"/>
<dbReference type="EMBL" id="JBEVCJ010000007">
    <property type="protein sequence ID" value="MET1255050.1"/>
    <property type="molecule type" value="Genomic_DNA"/>
</dbReference>
<keyword evidence="3" id="KW-0963">Cytoplasm</keyword>
<evidence type="ECO:0000259" key="4">
    <source>
        <dbReference type="PROSITE" id="PS50851"/>
    </source>
</evidence>
<accession>A0ABV2BSY5</accession>
<keyword evidence="6" id="KW-1185">Reference proteome</keyword>
<dbReference type="Gene3D" id="2.40.50.180">
    <property type="entry name" value="CheA-289, Domain 4"/>
    <property type="match status" value="1"/>
</dbReference>
<evidence type="ECO:0000256" key="2">
    <source>
        <dbReference type="ARBA" id="ARBA00021483"/>
    </source>
</evidence>
<evidence type="ECO:0000313" key="5">
    <source>
        <dbReference type="EMBL" id="MET1255050.1"/>
    </source>
</evidence>
<dbReference type="InterPro" id="IPR036061">
    <property type="entry name" value="CheW-like_dom_sf"/>
</dbReference>
<dbReference type="Proteomes" id="UP001548189">
    <property type="component" value="Unassembled WGS sequence"/>
</dbReference>
<dbReference type="InterPro" id="IPR039315">
    <property type="entry name" value="CheW"/>
</dbReference>
<name>A0ABV2BSY5_9GAMM</name>
<dbReference type="SUPFAM" id="SSF50341">
    <property type="entry name" value="CheW-like"/>
    <property type="match status" value="1"/>
</dbReference>
<evidence type="ECO:0000256" key="3">
    <source>
        <dbReference type="ARBA" id="ARBA00022490"/>
    </source>
</evidence>
<sequence>MSEMMQVIESQEVDPANAEVLEHETGSQYLSFIVGDEVFAVDILSVQEIRAWEHPTYLPNSPRYVKGVLNLRGTIVPVIDLRVRFDFKRHEYSETTVIIILKNSAGGRDRLMGCVVDGVSDVFNIDEEKIRELPGNTSNIDNYFTEGVATVNDVAVTLLNLRNLLSLDLIEHPFTGRG</sequence>
<gene>
    <name evidence="5" type="ORF">ABVT43_07935</name>
</gene>
<evidence type="ECO:0000313" key="6">
    <source>
        <dbReference type="Proteomes" id="UP001548189"/>
    </source>
</evidence>
<comment type="subcellular location">
    <subcellularLocation>
        <location evidence="1">Cytoplasm</location>
    </subcellularLocation>
</comment>
<dbReference type="PROSITE" id="PS50851">
    <property type="entry name" value="CHEW"/>
    <property type="match status" value="1"/>
</dbReference>
<protein>
    <recommendedName>
        <fullName evidence="2">Chemotaxis protein CheW</fullName>
    </recommendedName>
</protein>
<dbReference type="InterPro" id="IPR002545">
    <property type="entry name" value="CheW-lke_dom"/>
</dbReference>
<comment type="caution">
    <text evidence="5">The sequence shown here is derived from an EMBL/GenBank/DDBJ whole genome shotgun (WGS) entry which is preliminary data.</text>
</comment>